<gene>
    <name evidence="1" type="ORF">UFOPK2754_02360</name>
</gene>
<dbReference type="AlphaFoldDB" id="A0A6J6UP56"/>
<protein>
    <submittedName>
        <fullName evidence="1">Unannotated protein</fullName>
    </submittedName>
</protein>
<organism evidence="1">
    <name type="scientific">freshwater metagenome</name>
    <dbReference type="NCBI Taxonomy" id="449393"/>
    <lineage>
        <taxon>unclassified sequences</taxon>
        <taxon>metagenomes</taxon>
        <taxon>ecological metagenomes</taxon>
    </lineage>
</organism>
<dbReference type="EMBL" id="CAEZYR010000103">
    <property type="protein sequence ID" value="CAB4760339.1"/>
    <property type="molecule type" value="Genomic_DNA"/>
</dbReference>
<sequence length="57" mass="5947">MAAALGVVEESNTRGVNGVTLASVDVGVVVDVVIAGQQRDLRIDPAEPLEGIRDQFV</sequence>
<name>A0A6J6UP56_9ZZZZ</name>
<proteinExistence type="predicted"/>
<accession>A0A6J6UP56</accession>
<reference evidence="1" key="1">
    <citation type="submission" date="2020-05" db="EMBL/GenBank/DDBJ databases">
        <authorList>
            <person name="Chiriac C."/>
            <person name="Salcher M."/>
            <person name="Ghai R."/>
            <person name="Kavagutti S V."/>
        </authorList>
    </citation>
    <scope>NUCLEOTIDE SEQUENCE</scope>
</reference>
<evidence type="ECO:0000313" key="1">
    <source>
        <dbReference type="EMBL" id="CAB4760339.1"/>
    </source>
</evidence>